<gene>
    <name evidence="3" type="ORF">HNR61_006290</name>
</gene>
<dbReference type="AlphaFoldDB" id="A0A7W3LUN4"/>
<feature type="signal peptide" evidence="2">
    <location>
        <begin position="1"/>
        <end position="32"/>
    </location>
</feature>
<comment type="caution">
    <text evidence="3">The sequence shown here is derived from an EMBL/GenBank/DDBJ whole genome shotgun (WGS) entry which is preliminary data.</text>
</comment>
<proteinExistence type="predicted"/>
<evidence type="ECO:0000313" key="3">
    <source>
        <dbReference type="EMBL" id="MBA8954633.1"/>
    </source>
</evidence>
<organism evidence="3 4">
    <name type="scientific">Actinomadura namibiensis</name>
    <dbReference type="NCBI Taxonomy" id="182080"/>
    <lineage>
        <taxon>Bacteria</taxon>
        <taxon>Bacillati</taxon>
        <taxon>Actinomycetota</taxon>
        <taxon>Actinomycetes</taxon>
        <taxon>Streptosporangiales</taxon>
        <taxon>Thermomonosporaceae</taxon>
        <taxon>Actinomadura</taxon>
    </lineage>
</organism>
<evidence type="ECO:0000313" key="4">
    <source>
        <dbReference type="Proteomes" id="UP000572680"/>
    </source>
</evidence>
<evidence type="ECO:0000256" key="1">
    <source>
        <dbReference type="SAM" id="MobiDB-lite"/>
    </source>
</evidence>
<sequence length="516" mass="55253">MNEQTRRTPAKRRRPAILVAASALILTGGLTAVVPAAGAATAAPAATADAPKPPPTRAAGQRVTDTADCAPSSLDARSAKAKPVTDPRTPRELRGKKVISCVQTNVPNASRESADARAAALAAQRGRAGAPDEETLRTRLKTAQAARKGDKDARAKLADNIPLPDWCHDHAFDGWWVLRTAECQIADITVLYFAETNGRRVHVGTAKALEFSYNYTSSDIDTFASQIRVVKYWGERAGSTDFFSNIYGWSTCSGDCKQNSDSGLRPGRFARDVNNDGQAFYDNTRTETGGIGYATPTWHWFVHLVFFLPSTTRNQPDPPRIRCDNAFSTDGNDLGDPASSQSAGVIGNGCVVPSYVPTWIVLKNGLYPTVAYHVEAAQKSGLPGAYPNGPVLHRLQDSAKKRQNGDTACPPAPTWVRPAGKSCDEYPMRSTYEGASTAPAPGTARSFAPPTQNVPGVGEWCEMDAAWNVPTGVTGPTGWSSCMLPARDNSGAGALLGGFYKSNRVLDNDPFLVWPQ</sequence>
<dbReference type="RefSeq" id="WP_182846676.1">
    <property type="nucleotide sequence ID" value="NZ_JACJIA010000009.1"/>
</dbReference>
<name>A0A7W3LUN4_ACTNM</name>
<evidence type="ECO:0000256" key="2">
    <source>
        <dbReference type="SAM" id="SignalP"/>
    </source>
</evidence>
<dbReference type="EMBL" id="JACJIA010000009">
    <property type="protein sequence ID" value="MBA8954633.1"/>
    <property type="molecule type" value="Genomic_DNA"/>
</dbReference>
<reference evidence="3 4" key="1">
    <citation type="submission" date="2020-08" db="EMBL/GenBank/DDBJ databases">
        <title>Genomic Encyclopedia of Type Strains, Phase IV (KMG-IV): sequencing the most valuable type-strain genomes for metagenomic binning, comparative biology and taxonomic classification.</title>
        <authorList>
            <person name="Goeker M."/>
        </authorList>
    </citation>
    <scope>NUCLEOTIDE SEQUENCE [LARGE SCALE GENOMIC DNA]</scope>
    <source>
        <strain evidence="3 4">DSM 44197</strain>
    </source>
</reference>
<feature type="region of interest" description="Disordered" evidence="1">
    <location>
        <begin position="44"/>
        <end position="91"/>
    </location>
</feature>
<keyword evidence="2" id="KW-0732">Signal</keyword>
<feature type="chain" id="PRO_5038722121" evidence="2">
    <location>
        <begin position="33"/>
        <end position="516"/>
    </location>
</feature>
<keyword evidence="4" id="KW-1185">Reference proteome</keyword>
<protein>
    <submittedName>
        <fullName evidence="3">Uncharacterized protein</fullName>
    </submittedName>
</protein>
<dbReference type="Proteomes" id="UP000572680">
    <property type="component" value="Unassembled WGS sequence"/>
</dbReference>
<accession>A0A7W3LUN4</accession>